<feature type="domain" description="Nematode cuticle collagen N-terminal" evidence="3">
    <location>
        <begin position="50"/>
        <end position="93"/>
    </location>
</feature>
<dbReference type="AlphaFoldDB" id="A0A183HXE0"/>
<keyword evidence="2" id="KW-0472">Membrane</keyword>
<evidence type="ECO:0000313" key="4">
    <source>
        <dbReference type="WBParaSite" id="OFLC_0001215201-mRNA-1"/>
    </source>
</evidence>
<name>A0A183HXE0_9BILA</name>
<dbReference type="WBParaSite" id="OFLC_0001215201-mRNA-1">
    <property type="protein sequence ID" value="OFLC_0001215201-mRNA-1"/>
    <property type="gene ID" value="OFLC_0001215201"/>
</dbReference>
<accession>A0A183HXE0</accession>
<keyword evidence="1" id="KW-0677">Repeat</keyword>
<reference evidence="4" key="1">
    <citation type="submission" date="2016-06" db="UniProtKB">
        <authorList>
            <consortium name="WormBaseParasite"/>
        </authorList>
    </citation>
    <scope>IDENTIFICATION</scope>
</reference>
<sequence>LRISEIILLNELQFNYKITVIALVISGSEVRIKAVIMLIESETREKAYRLVTFSAVTFSFVAILAVFITLPMVNNYINSIHMRVQSEMEFCKILKD</sequence>
<dbReference type="InterPro" id="IPR002486">
    <property type="entry name" value="Col_cuticle_N"/>
</dbReference>
<evidence type="ECO:0000259" key="3">
    <source>
        <dbReference type="SMART" id="SM01088"/>
    </source>
</evidence>
<dbReference type="STRING" id="387005.A0A183HXE0"/>
<dbReference type="Pfam" id="PF01484">
    <property type="entry name" value="Col_cuticle_N"/>
    <property type="match status" value="1"/>
</dbReference>
<feature type="transmembrane region" description="Helical" evidence="2">
    <location>
        <begin position="51"/>
        <end position="73"/>
    </location>
</feature>
<protein>
    <submittedName>
        <fullName evidence="4">Col_cuticle_N domain-containing protein</fullName>
    </submittedName>
</protein>
<evidence type="ECO:0000256" key="1">
    <source>
        <dbReference type="ARBA" id="ARBA00022737"/>
    </source>
</evidence>
<keyword evidence="2" id="KW-1133">Transmembrane helix</keyword>
<dbReference type="SMART" id="SM01088">
    <property type="entry name" value="Col_cuticle_N"/>
    <property type="match status" value="1"/>
</dbReference>
<evidence type="ECO:0000256" key="2">
    <source>
        <dbReference type="SAM" id="Phobius"/>
    </source>
</evidence>
<proteinExistence type="predicted"/>
<organism evidence="4">
    <name type="scientific">Onchocerca flexuosa</name>
    <dbReference type="NCBI Taxonomy" id="387005"/>
    <lineage>
        <taxon>Eukaryota</taxon>
        <taxon>Metazoa</taxon>
        <taxon>Ecdysozoa</taxon>
        <taxon>Nematoda</taxon>
        <taxon>Chromadorea</taxon>
        <taxon>Rhabditida</taxon>
        <taxon>Spirurina</taxon>
        <taxon>Spiruromorpha</taxon>
        <taxon>Filarioidea</taxon>
        <taxon>Onchocercidae</taxon>
        <taxon>Onchocerca</taxon>
    </lineage>
</organism>
<dbReference type="GO" id="GO:0042302">
    <property type="term" value="F:structural constituent of cuticle"/>
    <property type="evidence" value="ECO:0007669"/>
    <property type="project" value="InterPro"/>
</dbReference>
<keyword evidence="2" id="KW-0812">Transmembrane</keyword>